<dbReference type="AlphaFoldDB" id="A0A7K0C2C6"/>
<reference evidence="2 3" key="1">
    <citation type="submission" date="2019-10" db="EMBL/GenBank/DDBJ databases">
        <title>Actinomadura rubteroloni sp. nov. and Actinomadura macrotermitis sp. nov., isolated from the gut of fungus growing-termite Macrotermes natalensis.</title>
        <authorList>
            <person name="Benndorf R."/>
            <person name="Martin K."/>
            <person name="Kuefner M."/>
            <person name="De Beer W."/>
            <person name="Kaster A.-K."/>
            <person name="Vollmers J."/>
            <person name="Poulsen M."/>
            <person name="Beemelmanns C."/>
        </authorList>
    </citation>
    <scope>NUCLEOTIDE SEQUENCE [LARGE SCALE GENOMIC DNA]</scope>
    <source>
        <strain evidence="2 3">RB68</strain>
    </source>
</reference>
<feature type="domain" description="DUF397" evidence="1">
    <location>
        <begin position="10"/>
        <end position="63"/>
    </location>
</feature>
<keyword evidence="3" id="KW-1185">Reference proteome</keyword>
<gene>
    <name evidence="2" type="ORF">ACRB68_56690</name>
</gene>
<dbReference type="Pfam" id="PF04149">
    <property type="entry name" value="DUF397"/>
    <property type="match status" value="1"/>
</dbReference>
<dbReference type="EMBL" id="WEGH01000003">
    <property type="protein sequence ID" value="MQY07568.1"/>
    <property type="molecule type" value="Genomic_DNA"/>
</dbReference>
<dbReference type="RefSeq" id="WP_153537419.1">
    <property type="nucleotide sequence ID" value="NZ_WEGH01000003.1"/>
</dbReference>
<comment type="caution">
    <text evidence="2">The sequence shown here is derived from an EMBL/GenBank/DDBJ whole genome shotgun (WGS) entry which is preliminary data.</text>
</comment>
<protein>
    <recommendedName>
        <fullName evidence="1">DUF397 domain-containing protein</fullName>
    </recommendedName>
</protein>
<dbReference type="InterPro" id="IPR007278">
    <property type="entry name" value="DUF397"/>
</dbReference>
<evidence type="ECO:0000259" key="1">
    <source>
        <dbReference type="Pfam" id="PF04149"/>
    </source>
</evidence>
<evidence type="ECO:0000313" key="2">
    <source>
        <dbReference type="EMBL" id="MQY07568.1"/>
    </source>
</evidence>
<dbReference type="Proteomes" id="UP000487268">
    <property type="component" value="Unassembled WGS sequence"/>
</dbReference>
<organism evidence="2 3">
    <name type="scientific">Actinomadura macrotermitis</name>
    <dbReference type="NCBI Taxonomy" id="2585200"/>
    <lineage>
        <taxon>Bacteria</taxon>
        <taxon>Bacillati</taxon>
        <taxon>Actinomycetota</taxon>
        <taxon>Actinomycetes</taxon>
        <taxon>Streptosporangiales</taxon>
        <taxon>Thermomonosporaceae</taxon>
        <taxon>Actinomadura</taxon>
    </lineage>
</organism>
<name>A0A7K0C2C6_9ACTN</name>
<proteinExistence type="predicted"/>
<sequence>MPSIPANSTVWRKSSQCGGNGTCVEVARLGSAKIGARDTKRGEDGPVLQFSTSDWRTFTARIKNGDLDC</sequence>
<dbReference type="OrthoDB" id="3542928at2"/>
<evidence type="ECO:0000313" key="3">
    <source>
        <dbReference type="Proteomes" id="UP000487268"/>
    </source>
</evidence>
<accession>A0A7K0C2C6</accession>